<sequence>MKQTFLSIVLGATQVLYSQNTDPLMILNKTIYQPGEKIIVNAQNFPTDGTQWMCYVRKGGSITAGQGRLDWTGYISGNYTWETTANTPGEYQIVRVAGSYTGGYSVHAVADFRVGNVQNESSFIQWETKITKGFPSIIHSNTTRLYAEDFEFNVPTQIKKIQLHGFVKTPSFNAIHFYIFEDNGNNTPNATPEQGQRLADVVLPLSSPALSFHKSNNLGGDGDRYYITVDIEKALATALNVEANKKYWIAFGVPASAPQNGWYWQQVKDGQLSNAQLYSNGFWSSVPYHFSFSIEGVQSNNLHTSEITHFSNDTVTIYPNPSQGVFHLRTTKTVKSIQVFDASGKNISAEMKDNKIHMTNAPVGVYYINIQYTDGSTDTKKVFRK</sequence>
<evidence type="ECO:0000256" key="1">
    <source>
        <dbReference type="ARBA" id="ARBA00022729"/>
    </source>
</evidence>
<gene>
    <name evidence="3" type="ORF">NCTC11661_01107</name>
</gene>
<evidence type="ECO:0000313" key="3">
    <source>
        <dbReference type="EMBL" id="SSZ55709.1"/>
    </source>
</evidence>
<dbReference type="RefSeq" id="WP_002689014.1">
    <property type="nucleotide sequence ID" value="NZ_UFTJ01000002.1"/>
</dbReference>
<keyword evidence="1" id="KW-0732">Signal</keyword>
<accession>A0A376C112</accession>
<dbReference type="EMBL" id="UFTJ01000002">
    <property type="protein sequence ID" value="SSZ55709.1"/>
    <property type="molecule type" value="Genomic_DNA"/>
</dbReference>
<dbReference type="Proteomes" id="UP000255515">
    <property type="component" value="Unassembled WGS sequence"/>
</dbReference>
<evidence type="ECO:0000313" key="4">
    <source>
        <dbReference type="Proteomes" id="UP000255515"/>
    </source>
</evidence>
<dbReference type="InterPro" id="IPR026444">
    <property type="entry name" value="Secre_tail"/>
</dbReference>
<protein>
    <submittedName>
        <fullName evidence="3">Por secretion system C-terminal sorting domain</fullName>
    </submittedName>
</protein>
<evidence type="ECO:0000259" key="2">
    <source>
        <dbReference type="Pfam" id="PF18962"/>
    </source>
</evidence>
<organism evidence="3 4">
    <name type="scientific">Bergeyella zoohelcum</name>
    <dbReference type="NCBI Taxonomy" id="1015"/>
    <lineage>
        <taxon>Bacteria</taxon>
        <taxon>Pseudomonadati</taxon>
        <taxon>Bacteroidota</taxon>
        <taxon>Flavobacteriia</taxon>
        <taxon>Flavobacteriales</taxon>
        <taxon>Weeksellaceae</taxon>
        <taxon>Bergeyella</taxon>
    </lineage>
</organism>
<feature type="domain" description="Secretion system C-terminal sorting" evidence="2">
    <location>
        <begin position="317"/>
        <end position="382"/>
    </location>
</feature>
<dbReference type="Pfam" id="PF18962">
    <property type="entry name" value="Por_Secre_tail"/>
    <property type="match status" value="1"/>
</dbReference>
<reference evidence="3 4" key="1">
    <citation type="submission" date="2018-06" db="EMBL/GenBank/DDBJ databases">
        <authorList>
            <consortium name="Pathogen Informatics"/>
            <person name="Doyle S."/>
        </authorList>
    </citation>
    <scope>NUCLEOTIDE SEQUENCE [LARGE SCALE GENOMIC DNA]</scope>
    <source>
        <strain evidence="3 4">NCTC11661</strain>
    </source>
</reference>
<dbReference type="AlphaFoldDB" id="A0A376C112"/>
<name>A0A376C112_9FLAO</name>
<proteinExistence type="predicted"/>
<dbReference type="NCBIfam" id="TIGR04183">
    <property type="entry name" value="Por_Secre_tail"/>
    <property type="match status" value="1"/>
</dbReference>